<feature type="domain" description="Reverse transcriptase" evidence="1">
    <location>
        <begin position="107"/>
        <end position="256"/>
    </location>
</feature>
<dbReference type="Proteomes" id="UP001283361">
    <property type="component" value="Unassembled WGS sequence"/>
</dbReference>
<dbReference type="AlphaFoldDB" id="A0AAE1CLP2"/>
<proteinExistence type="predicted"/>
<dbReference type="InterPro" id="IPR043128">
    <property type="entry name" value="Rev_trsase/Diguanyl_cyclase"/>
</dbReference>
<dbReference type="Gene3D" id="3.10.10.10">
    <property type="entry name" value="HIV Type 1 Reverse Transcriptase, subunit A, domain 1"/>
    <property type="match status" value="1"/>
</dbReference>
<dbReference type="PANTHER" id="PTHR37984">
    <property type="entry name" value="PROTEIN CBG26694"/>
    <property type="match status" value="1"/>
</dbReference>
<dbReference type="Gene3D" id="3.30.70.270">
    <property type="match status" value="1"/>
</dbReference>
<dbReference type="InterPro" id="IPR043502">
    <property type="entry name" value="DNA/RNA_pol_sf"/>
</dbReference>
<dbReference type="EMBL" id="JAWDGP010007736">
    <property type="protein sequence ID" value="KAK3706897.1"/>
    <property type="molecule type" value="Genomic_DNA"/>
</dbReference>
<keyword evidence="3" id="KW-1185">Reference proteome</keyword>
<dbReference type="Pfam" id="PF00078">
    <property type="entry name" value="RVT_1"/>
    <property type="match status" value="1"/>
</dbReference>
<dbReference type="CDD" id="cd01647">
    <property type="entry name" value="RT_LTR"/>
    <property type="match status" value="1"/>
</dbReference>
<evidence type="ECO:0000313" key="3">
    <source>
        <dbReference type="Proteomes" id="UP001283361"/>
    </source>
</evidence>
<reference evidence="2" key="1">
    <citation type="journal article" date="2023" name="G3 (Bethesda)">
        <title>A reference genome for the long-term kleptoplast-retaining sea slug Elysia crispata morphotype clarki.</title>
        <authorList>
            <person name="Eastman K.E."/>
            <person name="Pendleton A.L."/>
            <person name="Shaikh M.A."/>
            <person name="Suttiyut T."/>
            <person name="Ogas R."/>
            <person name="Tomko P."/>
            <person name="Gavelis G."/>
            <person name="Widhalm J.R."/>
            <person name="Wisecaver J.H."/>
        </authorList>
    </citation>
    <scope>NUCLEOTIDE SEQUENCE</scope>
    <source>
        <strain evidence="2">ECLA1</strain>
    </source>
</reference>
<dbReference type="InterPro" id="IPR050951">
    <property type="entry name" value="Retrovirus_Pol_polyprotein"/>
</dbReference>
<name>A0AAE1CLP2_9GAST</name>
<evidence type="ECO:0000313" key="2">
    <source>
        <dbReference type="EMBL" id="KAK3706897.1"/>
    </source>
</evidence>
<dbReference type="InterPro" id="IPR000477">
    <property type="entry name" value="RT_dom"/>
</dbReference>
<gene>
    <name evidence="2" type="ORF">RRG08_051300</name>
</gene>
<organism evidence="2 3">
    <name type="scientific">Elysia crispata</name>
    <name type="common">lettuce slug</name>
    <dbReference type="NCBI Taxonomy" id="231223"/>
    <lineage>
        <taxon>Eukaryota</taxon>
        <taxon>Metazoa</taxon>
        <taxon>Spiralia</taxon>
        <taxon>Lophotrochozoa</taxon>
        <taxon>Mollusca</taxon>
        <taxon>Gastropoda</taxon>
        <taxon>Heterobranchia</taxon>
        <taxon>Euthyneura</taxon>
        <taxon>Panpulmonata</taxon>
        <taxon>Sacoglossa</taxon>
        <taxon>Placobranchoidea</taxon>
        <taxon>Plakobranchidae</taxon>
        <taxon>Elysia</taxon>
    </lineage>
</organism>
<protein>
    <recommendedName>
        <fullName evidence="1">Reverse transcriptase domain-containing protein</fullName>
    </recommendedName>
</protein>
<dbReference type="PANTHER" id="PTHR37984:SF8">
    <property type="entry name" value="CCHC-TYPE DOMAIN-CONTAINING PROTEIN"/>
    <property type="match status" value="1"/>
</dbReference>
<dbReference type="SUPFAM" id="SSF56672">
    <property type="entry name" value="DNA/RNA polymerases"/>
    <property type="match status" value="1"/>
</dbReference>
<accession>A0AAE1CLP2</accession>
<evidence type="ECO:0000259" key="1">
    <source>
        <dbReference type="Pfam" id="PF00078"/>
    </source>
</evidence>
<sequence>MKRRPLLGLKSSLTLDWVLTGKNKRPIYVKLVTKETLKADHADVFQGFGYYIELKEDNEPVSQPPRHVTQTLCKSLREKLQETEQRQVNTPVNEPSDRVQNIVIAQKAHKSLRLCLNPKELNKNIKREQFEIPAFEQISAQLGSKTFFSILDQKDSYWQVKLNRSSSYLTKFNTPFGRYHFLMMPFGINSVSEILQKKAFQTFGDIGGVHCLPDDTLIAARNDEEHGRILQKVLTRAREYNVRFDPKKLQFKRHEVK</sequence>
<comment type="caution">
    <text evidence="2">The sequence shown here is derived from an EMBL/GenBank/DDBJ whole genome shotgun (WGS) entry which is preliminary data.</text>
</comment>